<dbReference type="AlphaFoldDB" id="A0A4R1F663"/>
<name>A0A4R1F663_9NOCA</name>
<feature type="transmembrane region" description="Helical" evidence="1">
    <location>
        <begin position="107"/>
        <end position="124"/>
    </location>
</feature>
<comment type="caution">
    <text evidence="2">The sequence shown here is derived from an EMBL/GenBank/DDBJ whole genome shotgun (WGS) entry which is preliminary data.</text>
</comment>
<gene>
    <name evidence="2" type="ORF">DFR71_6425</name>
</gene>
<keyword evidence="3" id="KW-1185">Reference proteome</keyword>
<evidence type="ECO:0000313" key="2">
    <source>
        <dbReference type="EMBL" id="TCJ89787.1"/>
    </source>
</evidence>
<dbReference type="Proteomes" id="UP000294856">
    <property type="component" value="Unassembled WGS sequence"/>
</dbReference>
<protein>
    <submittedName>
        <fullName evidence="2">Uncharacterized protein</fullName>
    </submittedName>
</protein>
<dbReference type="OrthoDB" id="4556498at2"/>
<proteinExistence type="predicted"/>
<dbReference type="RefSeq" id="WP_084473146.1">
    <property type="nucleotide sequence ID" value="NZ_SMFR01000009.1"/>
</dbReference>
<dbReference type="EMBL" id="SMFR01000009">
    <property type="protein sequence ID" value="TCJ89787.1"/>
    <property type="molecule type" value="Genomic_DNA"/>
</dbReference>
<evidence type="ECO:0000313" key="3">
    <source>
        <dbReference type="Proteomes" id="UP000294856"/>
    </source>
</evidence>
<keyword evidence="1" id="KW-1133">Transmembrane helix</keyword>
<organism evidence="2 3">
    <name type="scientific">Nocardia alba</name>
    <dbReference type="NCBI Taxonomy" id="225051"/>
    <lineage>
        <taxon>Bacteria</taxon>
        <taxon>Bacillati</taxon>
        <taxon>Actinomycetota</taxon>
        <taxon>Actinomycetes</taxon>
        <taxon>Mycobacteriales</taxon>
        <taxon>Nocardiaceae</taxon>
        <taxon>Nocardia</taxon>
    </lineage>
</organism>
<keyword evidence="1" id="KW-0472">Membrane</keyword>
<reference evidence="2 3" key="1">
    <citation type="submission" date="2019-03" db="EMBL/GenBank/DDBJ databases">
        <title>Genomic Encyclopedia of Type Strains, Phase IV (KMG-IV): sequencing the most valuable type-strain genomes for metagenomic binning, comparative biology and taxonomic classification.</title>
        <authorList>
            <person name="Goeker M."/>
        </authorList>
    </citation>
    <scope>NUCLEOTIDE SEQUENCE [LARGE SCALE GENOMIC DNA]</scope>
    <source>
        <strain evidence="2 3">DSM 44684</strain>
    </source>
</reference>
<evidence type="ECO:0000256" key="1">
    <source>
        <dbReference type="SAM" id="Phobius"/>
    </source>
</evidence>
<sequence>MAIMDNTFNNDESRFSRLLTTIAHLMLYALAAVMAARVATYFDYTGTIVELTLLIGNIVLIIGLIHNDFQRLCVQCMREVPADAGPRAQRQQRLLWLRHWASTPPRILIVLAIISVPVFLVHSVGLPRVVSLPADALWAAFMYSIWLHHRLRPWCPYCRDWDQDGAPEPSPDPVTKAAL</sequence>
<keyword evidence="1" id="KW-0812">Transmembrane</keyword>
<accession>A0A4R1F663</accession>
<feature type="transmembrane region" description="Helical" evidence="1">
    <location>
        <begin position="45"/>
        <end position="65"/>
    </location>
</feature>